<dbReference type="GO" id="GO:0004789">
    <property type="term" value="F:thiamine-phosphate diphosphorylase activity"/>
    <property type="evidence" value="ECO:0007669"/>
    <property type="project" value="TreeGrafter"/>
</dbReference>
<dbReference type="AlphaFoldDB" id="A0A939B462"/>
<comment type="caution">
    <text evidence="4">The sequence shown here is derived from an EMBL/GenBank/DDBJ whole genome shotgun (WGS) entry which is preliminary data.</text>
</comment>
<dbReference type="Proteomes" id="UP000764045">
    <property type="component" value="Unassembled WGS sequence"/>
</dbReference>
<dbReference type="RefSeq" id="WP_205108646.1">
    <property type="nucleotide sequence ID" value="NZ_JACJJL010000006.1"/>
</dbReference>
<sequence>MKFIVFTSPEFFSGEDFYIRRLFDAGVDVLHLRKPGASAAHCAALLDAIPVQWHGRIVVHDHFGLCRDYGLMGVHLNSRNPLPPSGFVPRSVSASCHSLAEVARRKPGLSYVTLSPVFDSISKQGYRSAYTDAQLRGAASAGIIDSRVVALGGVSLHGIPMLRDWGFGGAAFLGDVWERAGQPGFDDYLARLRSALDGLPE</sequence>
<dbReference type="Gene3D" id="3.20.20.70">
    <property type="entry name" value="Aldolase class I"/>
    <property type="match status" value="1"/>
</dbReference>
<name>A0A939B462_9BACT</name>
<evidence type="ECO:0000256" key="1">
    <source>
        <dbReference type="ARBA" id="ARBA00004948"/>
    </source>
</evidence>
<dbReference type="InterPro" id="IPR036206">
    <property type="entry name" value="ThiamineP_synth_sf"/>
</dbReference>
<organism evidence="4 5">
    <name type="scientific">Marseilla massiliensis</name>
    <dbReference type="NCBI Taxonomy" id="1841864"/>
    <lineage>
        <taxon>Bacteria</taxon>
        <taxon>Pseudomonadati</taxon>
        <taxon>Bacteroidota</taxon>
        <taxon>Bacteroidia</taxon>
        <taxon>Bacteroidales</taxon>
        <taxon>Prevotellaceae</taxon>
        <taxon>Marseilla</taxon>
    </lineage>
</organism>
<dbReference type="GO" id="GO:0009228">
    <property type="term" value="P:thiamine biosynthetic process"/>
    <property type="evidence" value="ECO:0007669"/>
    <property type="project" value="UniProtKB-KW"/>
</dbReference>
<keyword evidence="2" id="KW-0784">Thiamine biosynthesis</keyword>
<reference evidence="4 5" key="1">
    <citation type="journal article" date="2021" name="Sci. Rep.">
        <title>The distribution of antibiotic resistance genes in chicken gut microbiota commensals.</title>
        <authorList>
            <person name="Juricova H."/>
            <person name="Matiasovicova J."/>
            <person name="Kubasova T."/>
            <person name="Cejkova D."/>
            <person name="Rychlik I."/>
        </authorList>
    </citation>
    <scope>NUCLEOTIDE SEQUENCE [LARGE SCALE GENOMIC DNA]</scope>
    <source>
        <strain evidence="4 5">An819</strain>
    </source>
</reference>
<dbReference type="EMBL" id="JACJJL010000006">
    <property type="protein sequence ID" value="MBM6661104.1"/>
    <property type="molecule type" value="Genomic_DNA"/>
</dbReference>
<gene>
    <name evidence="4" type="ORF">H6B30_04935</name>
</gene>
<dbReference type="InterPro" id="IPR022998">
    <property type="entry name" value="ThiamineP_synth_TenI"/>
</dbReference>
<accession>A0A939B462</accession>
<evidence type="ECO:0000313" key="5">
    <source>
        <dbReference type="Proteomes" id="UP000764045"/>
    </source>
</evidence>
<evidence type="ECO:0000256" key="2">
    <source>
        <dbReference type="ARBA" id="ARBA00022977"/>
    </source>
</evidence>
<feature type="domain" description="Thiamine phosphate synthase/TenI" evidence="3">
    <location>
        <begin position="19"/>
        <end position="172"/>
    </location>
</feature>
<dbReference type="PANTHER" id="PTHR20857:SF15">
    <property type="entry name" value="THIAMINE-PHOSPHATE SYNTHASE"/>
    <property type="match status" value="1"/>
</dbReference>
<dbReference type="GO" id="GO:0005737">
    <property type="term" value="C:cytoplasm"/>
    <property type="evidence" value="ECO:0007669"/>
    <property type="project" value="TreeGrafter"/>
</dbReference>
<protein>
    <submittedName>
        <fullName evidence="4">Thiamine phosphate synthase</fullName>
    </submittedName>
</protein>
<proteinExistence type="predicted"/>
<dbReference type="PANTHER" id="PTHR20857">
    <property type="entry name" value="THIAMINE-PHOSPHATE PYROPHOSPHORYLASE"/>
    <property type="match status" value="1"/>
</dbReference>
<keyword evidence="5" id="KW-1185">Reference proteome</keyword>
<evidence type="ECO:0000313" key="4">
    <source>
        <dbReference type="EMBL" id="MBM6661104.1"/>
    </source>
</evidence>
<dbReference type="SUPFAM" id="SSF51391">
    <property type="entry name" value="Thiamin phosphate synthase"/>
    <property type="match status" value="1"/>
</dbReference>
<evidence type="ECO:0000259" key="3">
    <source>
        <dbReference type="Pfam" id="PF02581"/>
    </source>
</evidence>
<dbReference type="Pfam" id="PF02581">
    <property type="entry name" value="TMP-TENI"/>
    <property type="match status" value="1"/>
</dbReference>
<comment type="pathway">
    <text evidence="1">Cofactor biosynthesis; thiamine diphosphate biosynthesis.</text>
</comment>
<dbReference type="CDD" id="cd00564">
    <property type="entry name" value="TMP_TenI"/>
    <property type="match status" value="1"/>
</dbReference>
<dbReference type="InterPro" id="IPR013785">
    <property type="entry name" value="Aldolase_TIM"/>
</dbReference>